<dbReference type="Gene3D" id="3.40.50.2020">
    <property type="match status" value="1"/>
</dbReference>
<dbReference type="OrthoDB" id="5244859at2"/>
<evidence type="ECO:0000256" key="1">
    <source>
        <dbReference type="ARBA" id="ARBA00008007"/>
    </source>
</evidence>
<feature type="domain" description="Phosphoribosyltransferase" evidence="2">
    <location>
        <begin position="149"/>
        <end position="202"/>
    </location>
</feature>
<reference evidence="3 4" key="1">
    <citation type="submission" date="2019-06" db="EMBL/GenBank/DDBJ databases">
        <authorList>
            <person name="Li J."/>
        </authorList>
    </citation>
    <scope>NUCLEOTIDE SEQUENCE [LARGE SCALE GENOMIC DNA]</scope>
    <source>
        <strain evidence="3 4">LMG 28165</strain>
    </source>
</reference>
<dbReference type="Proteomes" id="UP000312032">
    <property type="component" value="Unassembled WGS sequence"/>
</dbReference>
<dbReference type="InterPro" id="IPR051910">
    <property type="entry name" value="ComF/GntX_DNA_util-trans"/>
</dbReference>
<comment type="caution">
    <text evidence="3">The sequence shown here is derived from an EMBL/GenBank/DDBJ whole genome shotgun (WGS) entry which is preliminary data.</text>
</comment>
<proteinExistence type="inferred from homology"/>
<evidence type="ECO:0000313" key="3">
    <source>
        <dbReference type="EMBL" id="TNL98416.1"/>
    </source>
</evidence>
<protein>
    <submittedName>
        <fullName evidence="3">ComF family protein</fullName>
    </submittedName>
</protein>
<dbReference type="PANTHER" id="PTHR47505">
    <property type="entry name" value="DNA UTILIZATION PROTEIN YHGH"/>
    <property type="match status" value="1"/>
</dbReference>
<dbReference type="InterPro" id="IPR029057">
    <property type="entry name" value="PRTase-like"/>
</dbReference>
<dbReference type="AlphaFoldDB" id="A0A5C4U491"/>
<gene>
    <name evidence="3" type="ORF">FHE74_04245</name>
</gene>
<accession>A0A5C4U491</accession>
<name>A0A5C4U491_9CORY</name>
<comment type="similarity">
    <text evidence="1">Belongs to the ComF/GntX family.</text>
</comment>
<evidence type="ECO:0000259" key="2">
    <source>
        <dbReference type="Pfam" id="PF00156"/>
    </source>
</evidence>
<dbReference type="Pfam" id="PF00156">
    <property type="entry name" value="Pribosyltran"/>
    <property type="match status" value="1"/>
</dbReference>
<evidence type="ECO:0000313" key="4">
    <source>
        <dbReference type="Proteomes" id="UP000312032"/>
    </source>
</evidence>
<dbReference type="EMBL" id="VDHJ01000005">
    <property type="protein sequence ID" value="TNL98416.1"/>
    <property type="molecule type" value="Genomic_DNA"/>
</dbReference>
<dbReference type="InterPro" id="IPR000836">
    <property type="entry name" value="PRTase_dom"/>
</dbReference>
<organism evidence="3 4">
    <name type="scientific">Corynebacterium tapiri</name>
    <dbReference type="NCBI Taxonomy" id="1448266"/>
    <lineage>
        <taxon>Bacteria</taxon>
        <taxon>Bacillati</taxon>
        <taxon>Actinomycetota</taxon>
        <taxon>Actinomycetes</taxon>
        <taxon>Mycobacteriales</taxon>
        <taxon>Corynebacteriaceae</taxon>
        <taxon>Corynebacterium</taxon>
    </lineage>
</organism>
<dbReference type="SUPFAM" id="SSF53271">
    <property type="entry name" value="PRTase-like"/>
    <property type="match status" value="1"/>
</dbReference>
<sequence length="204" mass="21454">MSLSELVFPRRCAGCGRAGSVLCPQCRKELGNAPFRVSTTVPTHVPVFAMGMYAGAHRGVILEAKERLNLAVRPYVGAVLRSGLEFLIARGDIEHDTVLVPAPTRKRNARLRGGDPVAEYARSSGFAVCEALRLRSTSADQSELSAAQRRRNLAGAVELVASVPDLPIVVVDDVVTTGATLAASVERLLAAGAQVRAAIAIAAA</sequence>
<keyword evidence="4" id="KW-1185">Reference proteome</keyword>
<dbReference type="PANTHER" id="PTHR47505:SF1">
    <property type="entry name" value="DNA UTILIZATION PROTEIN YHGH"/>
    <property type="match status" value="1"/>
</dbReference>